<name>A0A511AWQ6_9PROT</name>
<dbReference type="NCBIfam" id="NF001095">
    <property type="entry name" value="PRK00124.1"/>
    <property type="match status" value="1"/>
</dbReference>
<dbReference type="HAMAP" id="MF_00489">
    <property type="entry name" value="UPF0178"/>
    <property type="match status" value="1"/>
</dbReference>
<comment type="similarity">
    <text evidence="1 2">Belongs to the UPF0178 family.</text>
</comment>
<organism evidence="3 4">
    <name type="scientific">Gluconobacter wancherniae NBRC 103581</name>
    <dbReference type="NCBI Taxonomy" id="656744"/>
    <lineage>
        <taxon>Bacteria</taxon>
        <taxon>Pseudomonadati</taxon>
        <taxon>Pseudomonadota</taxon>
        <taxon>Alphaproteobacteria</taxon>
        <taxon>Acetobacterales</taxon>
        <taxon>Acetobacteraceae</taxon>
        <taxon>Gluconobacter</taxon>
    </lineage>
</organism>
<accession>A0A511AWQ6</accession>
<reference evidence="3 4" key="1">
    <citation type="submission" date="2019-07" db="EMBL/GenBank/DDBJ databases">
        <title>Whole genome shotgun sequence of Gluconobacter wancherniae NBRC 103581.</title>
        <authorList>
            <person name="Hosoyama A."/>
            <person name="Uohara A."/>
            <person name="Ohji S."/>
            <person name="Ichikawa N."/>
        </authorList>
    </citation>
    <scope>NUCLEOTIDE SEQUENCE [LARGE SCALE GENOMIC DNA]</scope>
    <source>
        <strain evidence="3 4">NBRC 103581</strain>
    </source>
</reference>
<dbReference type="CDD" id="cd18720">
    <property type="entry name" value="PIN_YqxD-like"/>
    <property type="match status" value="1"/>
</dbReference>
<dbReference type="Pfam" id="PF02639">
    <property type="entry name" value="DUF188"/>
    <property type="match status" value="1"/>
</dbReference>
<proteinExistence type="inferred from homology"/>
<dbReference type="PANTHER" id="PTHR35146:SF1">
    <property type="entry name" value="UPF0178 PROTEIN YAII"/>
    <property type="match status" value="1"/>
</dbReference>
<keyword evidence="4" id="KW-1185">Reference proteome</keyword>
<evidence type="ECO:0000313" key="3">
    <source>
        <dbReference type="EMBL" id="GEK92576.1"/>
    </source>
</evidence>
<protein>
    <recommendedName>
        <fullName evidence="2">UPF0178 protein GWA01_03460</fullName>
    </recommendedName>
</protein>
<gene>
    <name evidence="3" type="ORF">GWA01_03460</name>
</gene>
<sequence>MSAVIRLLIDGDACPVKDEAYRVAGRYGLKTLVVANRFMNIPQSPLIERVIVPDGPDVADDWIVEQAGPADIVITSDIPLAVRALDKGASVLRPNGEEIDERSAGMVSAMRDLMQGLRETGAVTTYNAAFGKSDRSRFLSALDTLIVRIRRKAALQR</sequence>
<dbReference type="PANTHER" id="PTHR35146">
    <property type="entry name" value="UPF0178 PROTEIN YAII"/>
    <property type="match status" value="1"/>
</dbReference>
<evidence type="ECO:0000313" key="4">
    <source>
        <dbReference type="Proteomes" id="UP000321230"/>
    </source>
</evidence>
<dbReference type="AlphaFoldDB" id="A0A511AWQ6"/>
<evidence type="ECO:0000256" key="1">
    <source>
        <dbReference type="ARBA" id="ARBA00008522"/>
    </source>
</evidence>
<dbReference type="EMBL" id="BJUZ01000001">
    <property type="protein sequence ID" value="GEK92576.1"/>
    <property type="molecule type" value="Genomic_DNA"/>
</dbReference>
<dbReference type="RefSeq" id="WP_186819422.1">
    <property type="nucleotide sequence ID" value="NZ_BARC01000005.1"/>
</dbReference>
<dbReference type="InterPro" id="IPR003791">
    <property type="entry name" value="UPF0178"/>
</dbReference>
<evidence type="ECO:0000256" key="2">
    <source>
        <dbReference type="HAMAP-Rule" id="MF_00489"/>
    </source>
</evidence>
<comment type="caution">
    <text evidence="3">The sequence shown here is derived from an EMBL/GenBank/DDBJ whole genome shotgun (WGS) entry which is preliminary data.</text>
</comment>
<dbReference type="Proteomes" id="UP000321230">
    <property type="component" value="Unassembled WGS sequence"/>
</dbReference>